<dbReference type="Proteomes" id="UP000269097">
    <property type="component" value="Chromosome"/>
</dbReference>
<evidence type="ECO:0000259" key="4">
    <source>
        <dbReference type="PROSITE" id="PS50932"/>
    </source>
</evidence>
<keyword evidence="6" id="KW-1185">Reference proteome</keyword>
<keyword evidence="1" id="KW-0805">Transcription regulation</keyword>
<evidence type="ECO:0000256" key="1">
    <source>
        <dbReference type="ARBA" id="ARBA00023015"/>
    </source>
</evidence>
<dbReference type="CDD" id="cd01392">
    <property type="entry name" value="HTH_LacI"/>
    <property type="match status" value="1"/>
</dbReference>
<evidence type="ECO:0000313" key="5">
    <source>
        <dbReference type="EMBL" id="AYQ74287.1"/>
    </source>
</evidence>
<dbReference type="RefSeq" id="WP_123042368.1">
    <property type="nucleotide sequence ID" value="NZ_CP033433.1"/>
</dbReference>
<accession>A0A3G3K2K5</accession>
<dbReference type="InterPro" id="IPR046335">
    <property type="entry name" value="LacI/GalR-like_sensor"/>
</dbReference>
<proteinExistence type="predicted"/>
<dbReference type="Gene3D" id="3.40.50.2300">
    <property type="match status" value="2"/>
</dbReference>
<dbReference type="AlphaFoldDB" id="A0A3G3K2K5"/>
<keyword evidence="2" id="KW-0238">DNA-binding</keyword>
<dbReference type="KEGG" id="coh:EAV92_17975"/>
<dbReference type="PANTHER" id="PTHR30146">
    <property type="entry name" value="LACI-RELATED TRANSCRIPTIONAL REPRESSOR"/>
    <property type="match status" value="1"/>
</dbReference>
<reference evidence="5 6" key="1">
    <citation type="submission" date="2018-10" db="EMBL/GenBank/DDBJ databases">
        <title>Genome Sequence of Cohnella sp.</title>
        <authorList>
            <person name="Srinivasan S."/>
            <person name="Kim M.K."/>
        </authorList>
    </citation>
    <scope>NUCLEOTIDE SEQUENCE [LARGE SCALE GENOMIC DNA]</scope>
    <source>
        <strain evidence="5 6">18JY8-7</strain>
    </source>
</reference>
<evidence type="ECO:0000313" key="6">
    <source>
        <dbReference type="Proteomes" id="UP000269097"/>
    </source>
</evidence>
<evidence type="ECO:0000256" key="2">
    <source>
        <dbReference type="ARBA" id="ARBA00023125"/>
    </source>
</evidence>
<gene>
    <name evidence="5" type="ORF">EAV92_17975</name>
</gene>
<dbReference type="SUPFAM" id="SSF47413">
    <property type="entry name" value="lambda repressor-like DNA-binding domains"/>
    <property type="match status" value="1"/>
</dbReference>
<dbReference type="GO" id="GO:0003700">
    <property type="term" value="F:DNA-binding transcription factor activity"/>
    <property type="evidence" value="ECO:0007669"/>
    <property type="project" value="TreeGrafter"/>
</dbReference>
<dbReference type="CDD" id="cd06267">
    <property type="entry name" value="PBP1_LacI_sugar_binding-like"/>
    <property type="match status" value="1"/>
</dbReference>
<dbReference type="Pfam" id="PF13377">
    <property type="entry name" value="Peripla_BP_3"/>
    <property type="match status" value="1"/>
</dbReference>
<sequence>MKVSIFDVARKSGLSVVTVSRVLNNSSSVRPKNRDKVLQAMKELDYQPNAAARSLAKGKTGIIGLTLTTLQDSFLDAVVKEINDRLAEHGYFLALAISSGDDDSFRRSLFQEDRVDGVILLSPLREDEYVMELKKKRIPFVMLDNQHQTSSAPSVIVDNFKGGYEATRHLIELGHRKIVHIRGPEPFLSSKERERGYRAAMAEAGLPALNVEHATFDVSSGYRIARGWIEKGTLPTAVFAADDYVALGVMDALKNEGIRIPGDVSVVGFDDQILSSEFRPMLTTVRQPADKMAKSGVDLLLRSMAGTASKRNATVLLEPELIVRESTAPPLKDKT</sequence>
<dbReference type="GO" id="GO:0000976">
    <property type="term" value="F:transcription cis-regulatory region binding"/>
    <property type="evidence" value="ECO:0007669"/>
    <property type="project" value="TreeGrafter"/>
</dbReference>
<protein>
    <submittedName>
        <fullName evidence="5">LacI family transcriptional regulator</fullName>
    </submittedName>
</protein>
<feature type="domain" description="HTH lacI-type" evidence="4">
    <location>
        <begin position="3"/>
        <end position="57"/>
    </location>
</feature>
<organism evidence="5 6">
    <name type="scientific">Cohnella candidum</name>
    <dbReference type="NCBI Taxonomy" id="2674991"/>
    <lineage>
        <taxon>Bacteria</taxon>
        <taxon>Bacillati</taxon>
        <taxon>Bacillota</taxon>
        <taxon>Bacilli</taxon>
        <taxon>Bacillales</taxon>
        <taxon>Paenibacillaceae</taxon>
        <taxon>Cohnella</taxon>
    </lineage>
</organism>
<dbReference type="PANTHER" id="PTHR30146:SF109">
    <property type="entry name" value="HTH-TYPE TRANSCRIPTIONAL REGULATOR GALS"/>
    <property type="match status" value="1"/>
</dbReference>
<dbReference type="InterPro" id="IPR028082">
    <property type="entry name" value="Peripla_BP_I"/>
</dbReference>
<dbReference type="InterPro" id="IPR010982">
    <property type="entry name" value="Lambda_DNA-bd_dom_sf"/>
</dbReference>
<dbReference type="Gene3D" id="1.10.260.40">
    <property type="entry name" value="lambda repressor-like DNA-binding domains"/>
    <property type="match status" value="1"/>
</dbReference>
<dbReference type="Pfam" id="PF00356">
    <property type="entry name" value="LacI"/>
    <property type="match status" value="1"/>
</dbReference>
<dbReference type="InterPro" id="IPR000843">
    <property type="entry name" value="HTH_LacI"/>
</dbReference>
<dbReference type="SUPFAM" id="SSF53822">
    <property type="entry name" value="Periplasmic binding protein-like I"/>
    <property type="match status" value="1"/>
</dbReference>
<evidence type="ECO:0000256" key="3">
    <source>
        <dbReference type="ARBA" id="ARBA00023163"/>
    </source>
</evidence>
<dbReference type="PROSITE" id="PS50932">
    <property type="entry name" value="HTH_LACI_2"/>
    <property type="match status" value="1"/>
</dbReference>
<dbReference type="SMART" id="SM00354">
    <property type="entry name" value="HTH_LACI"/>
    <property type="match status" value="1"/>
</dbReference>
<keyword evidence="3" id="KW-0804">Transcription</keyword>
<dbReference type="EMBL" id="CP033433">
    <property type="protein sequence ID" value="AYQ74287.1"/>
    <property type="molecule type" value="Genomic_DNA"/>
</dbReference>
<name>A0A3G3K2K5_9BACL</name>